<evidence type="ECO:0000313" key="2">
    <source>
        <dbReference type="Proteomes" id="UP000664477"/>
    </source>
</evidence>
<evidence type="ECO:0000313" key="1">
    <source>
        <dbReference type="EMBL" id="MBO1915982.1"/>
    </source>
</evidence>
<name>A0A939NGS3_PRORE</name>
<dbReference type="EMBL" id="JAGETQ010000016">
    <property type="protein sequence ID" value="MBO1915982.1"/>
    <property type="molecule type" value="Genomic_DNA"/>
</dbReference>
<reference evidence="1" key="1">
    <citation type="submission" date="2021-03" db="EMBL/GenBank/DDBJ databases">
        <title>Molecular epidemiology and mechanisms of colistin and carbapenem resistance in Enterobacteriaceae from clinical isolates, the environment and porcine samples in Pretoria, South Africa.</title>
        <authorList>
            <person name="Bogoshi D."/>
            <person name="Mbelle N.M."/>
            <person name="Naidoo V."/>
            <person name="Osei Sekyere J."/>
        </authorList>
    </citation>
    <scope>NUCLEOTIDE SEQUENCE</scope>
    <source>
        <strain evidence="1">C052</strain>
    </source>
</reference>
<dbReference type="AlphaFoldDB" id="A0A939NGS3"/>
<dbReference type="Proteomes" id="UP000664477">
    <property type="component" value="Unassembled WGS sequence"/>
</dbReference>
<gene>
    <name evidence="1" type="ORF">J4727_05050</name>
</gene>
<comment type="caution">
    <text evidence="1">The sequence shown here is derived from an EMBL/GenBank/DDBJ whole genome shotgun (WGS) entry which is preliminary data.</text>
</comment>
<proteinExistence type="predicted"/>
<sequence>MFTRFATRHDHDLLDRKAALAWLGNDFGHYIGLPDEEKFSLPDAQYCPGTIEDAVRRAINEGADKLTLWMNGPLNGGIYMLASSARHSELPAKDNVAVEIVLPDD</sequence>
<accession>A0A939NGS3</accession>
<protein>
    <submittedName>
        <fullName evidence="1">Uncharacterized protein</fullName>
    </submittedName>
</protein>
<organism evidence="1 2">
    <name type="scientific">Providencia rettgeri</name>
    <dbReference type="NCBI Taxonomy" id="587"/>
    <lineage>
        <taxon>Bacteria</taxon>
        <taxon>Pseudomonadati</taxon>
        <taxon>Pseudomonadota</taxon>
        <taxon>Gammaproteobacteria</taxon>
        <taxon>Enterobacterales</taxon>
        <taxon>Morganellaceae</taxon>
        <taxon>Providencia</taxon>
    </lineage>
</organism>